<protein>
    <submittedName>
        <fullName evidence="2">Diaminopropionate ammonia-lyase</fullName>
    </submittedName>
</protein>
<dbReference type="AlphaFoldDB" id="A0AAN6X6L9"/>
<dbReference type="NCBIfam" id="NF006058">
    <property type="entry name" value="PRK08206.1"/>
    <property type="match status" value="1"/>
</dbReference>
<dbReference type="CDD" id="cd00640">
    <property type="entry name" value="Trp-synth-beta_II"/>
    <property type="match status" value="1"/>
</dbReference>
<organism evidence="2 3">
    <name type="scientific">Triangularia verruculosa</name>
    <dbReference type="NCBI Taxonomy" id="2587418"/>
    <lineage>
        <taxon>Eukaryota</taxon>
        <taxon>Fungi</taxon>
        <taxon>Dikarya</taxon>
        <taxon>Ascomycota</taxon>
        <taxon>Pezizomycotina</taxon>
        <taxon>Sordariomycetes</taxon>
        <taxon>Sordariomycetidae</taxon>
        <taxon>Sordariales</taxon>
        <taxon>Podosporaceae</taxon>
        <taxon>Triangularia</taxon>
    </lineage>
</organism>
<evidence type="ECO:0000259" key="1">
    <source>
        <dbReference type="Pfam" id="PF00291"/>
    </source>
</evidence>
<dbReference type="InterPro" id="IPR036052">
    <property type="entry name" value="TrpB-like_PALP_sf"/>
</dbReference>
<dbReference type="Pfam" id="PF00291">
    <property type="entry name" value="PALP"/>
    <property type="match status" value="1"/>
</dbReference>
<reference evidence="2" key="1">
    <citation type="journal article" date="2023" name="Mol. Phylogenet. Evol.">
        <title>Genome-scale phylogeny and comparative genomics of the fungal order Sordariales.</title>
        <authorList>
            <person name="Hensen N."/>
            <person name="Bonometti L."/>
            <person name="Westerberg I."/>
            <person name="Brannstrom I.O."/>
            <person name="Guillou S."/>
            <person name="Cros-Aarteil S."/>
            <person name="Calhoun S."/>
            <person name="Haridas S."/>
            <person name="Kuo A."/>
            <person name="Mondo S."/>
            <person name="Pangilinan J."/>
            <person name="Riley R."/>
            <person name="LaButti K."/>
            <person name="Andreopoulos B."/>
            <person name="Lipzen A."/>
            <person name="Chen C."/>
            <person name="Yan M."/>
            <person name="Daum C."/>
            <person name="Ng V."/>
            <person name="Clum A."/>
            <person name="Steindorff A."/>
            <person name="Ohm R.A."/>
            <person name="Martin F."/>
            <person name="Silar P."/>
            <person name="Natvig D.O."/>
            <person name="Lalanne C."/>
            <person name="Gautier V."/>
            <person name="Ament-Velasquez S.L."/>
            <person name="Kruys A."/>
            <person name="Hutchinson M.I."/>
            <person name="Powell A.J."/>
            <person name="Barry K."/>
            <person name="Miller A.N."/>
            <person name="Grigoriev I.V."/>
            <person name="Debuchy R."/>
            <person name="Gladieux P."/>
            <person name="Hiltunen Thoren M."/>
            <person name="Johannesson H."/>
        </authorList>
    </citation>
    <scope>NUCLEOTIDE SEQUENCE</scope>
    <source>
        <strain evidence="2">CBS 315.58</strain>
    </source>
</reference>
<dbReference type="InterPro" id="IPR001926">
    <property type="entry name" value="TrpB-like_PALP"/>
</dbReference>
<name>A0AAN6X6L9_9PEZI</name>
<gene>
    <name evidence="2" type="ORF">QBC40DRAFT_269777</name>
</gene>
<evidence type="ECO:0000313" key="3">
    <source>
        <dbReference type="Proteomes" id="UP001303160"/>
    </source>
</evidence>
<dbReference type="SUPFAM" id="SSF53686">
    <property type="entry name" value="Tryptophan synthase beta subunit-like PLP-dependent enzymes"/>
    <property type="match status" value="1"/>
</dbReference>
<feature type="domain" description="Tryptophan synthase beta chain-like PALP" evidence="1">
    <location>
        <begin position="35"/>
        <end position="381"/>
    </location>
</feature>
<reference evidence="2" key="2">
    <citation type="submission" date="2023-05" db="EMBL/GenBank/DDBJ databases">
        <authorList>
            <consortium name="Lawrence Berkeley National Laboratory"/>
            <person name="Steindorff A."/>
            <person name="Hensen N."/>
            <person name="Bonometti L."/>
            <person name="Westerberg I."/>
            <person name="Brannstrom I.O."/>
            <person name="Guillou S."/>
            <person name="Cros-Aarteil S."/>
            <person name="Calhoun S."/>
            <person name="Haridas S."/>
            <person name="Kuo A."/>
            <person name="Mondo S."/>
            <person name="Pangilinan J."/>
            <person name="Riley R."/>
            <person name="Labutti K."/>
            <person name="Andreopoulos B."/>
            <person name="Lipzen A."/>
            <person name="Chen C."/>
            <person name="Yanf M."/>
            <person name="Daum C."/>
            <person name="Ng V."/>
            <person name="Clum A."/>
            <person name="Ohm R."/>
            <person name="Martin F."/>
            <person name="Silar P."/>
            <person name="Natvig D."/>
            <person name="Lalanne C."/>
            <person name="Gautier V."/>
            <person name="Ament-Velasquez S.L."/>
            <person name="Kruys A."/>
            <person name="Hutchinson M.I."/>
            <person name="Powell A.J."/>
            <person name="Barry K."/>
            <person name="Miller A.N."/>
            <person name="Grigoriev I.V."/>
            <person name="Debuchy R."/>
            <person name="Gladieux P."/>
            <person name="Thoren M.H."/>
            <person name="Johannesson H."/>
        </authorList>
    </citation>
    <scope>NUCLEOTIDE SEQUENCE</scope>
    <source>
        <strain evidence="2">CBS 315.58</strain>
    </source>
</reference>
<accession>A0AAN6X6L9</accession>
<dbReference type="Gene3D" id="3.40.50.1100">
    <property type="match status" value="2"/>
</dbReference>
<sequence length="392" mass="42518">MSSTIYLNPSASWRYASPADSDTKSQIQTFHSLLPSYAPTPLHPLPSLAKALGIKQVYLKSEASRLGLPSFKVLGASWAVYRAVLDLLGINLTPDRRPGFPSLDEIRTVIRQQKLDDLKIVTATEGNWGRAITRMAGYLGLQTVIFVSDHMHLTTRELIRSEGLGAEVRVVEGDYDKAAEESRRFGEEEGRERERLLVSDMSFEGYEKVPGWVVEGYSTMLTEFDTQIFQQSDGGDGATHAFVPCGCGSIARAVTEHFKDSAREDNVKVVAIEPDSAACLQTSLQHGEMTTVETGDKTIMCGMNCGTLSGSAWKVLGKGVDAAVVVTDKETHQAVVDLEKEGVEAGPCGAATLAGLRRICADKAARGRLGLGEDAVVVLFCTEGKREYEVPV</sequence>
<dbReference type="EMBL" id="MU864037">
    <property type="protein sequence ID" value="KAK4194834.1"/>
    <property type="molecule type" value="Genomic_DNA"/>
</dbReference>
<dbReference type="PANTHER" id="PTHR42937:SF1">
    <property type="entry name" value="DIAMINOPROPIONATE AMMONIA-LYASE"/>
    <property type="match status" value="1"/>
</dbReference>
<evidence type="ECO:0000313" key="2">
    <source>
        <dbReference type="EMBL" id="KAK4194834.1"/>
    </source>
</evidence>
<keyword evidence="3" id="KW-1185">Reference proteome</keyword>
<comment type="caution">
    <text evidence="2">The sequence shown here is derived from an EMBL/GenBank/DDBJ whole genome shotgun (WGS) entry which is preliminary data.</text>
</comment>
<proteinExistence type="predicted"/>
<dbReference type="Proteomes" id="UP001303160">
    <property type="component" value="Unassembled WGS sequence"/>
</dbReference>
<dbReference type="PANTHER" id="PTHR42937">
    <property type="match status" value="1"/>
</dbReference>